<evidence type="ECO:0000313" key="1">
    <source>
        <dbReference type="EMBL" id="KAI0091900.1"/>
    </source>
</evidence>
<name>A0ACB8UD77_9APHY</name>
<accession>A0ACB8UD77</accession>
<organism evidence="1 2">
    <name type="scientific">Irpex rosettiformis</name>
    <dbReference type="NCBI Taxonomy" id="378272"/>
    <lineage>
        <taxon>Eukaryota</taxon>
        <taxon>Fungi</taxon>
        <taxon>Dikarya</taxon>
        <taxon>Basidiomycota</taxon>
        <taxon>Agaricomycotina</taxon>
        <taxon>Agaricomycetes</taxon>
        <taxon>Polyporales</taxon>
        <taxon>Irpicaceae</taxon>
        <taxon>Irpex</taxon>
    </lineage>
</organism>
<reference evidence="1" key="1">
    <citation type="journal article" date="2021" name="Environ. Microbiol.">
        <title>Gene family expansions and transcriptome signatures uncover fungal adaptations to wood decay.</title>
        <authorList>
            <person name="Hage H."/>
            <person name="Miyauchi S."/>
            <person name="Viragh M."/>
            <person name="Drula E."/>
            <person name="Min B."/>
            <person name="Chaduli D."/>
            <person name="Navarro D."/>
            <person name="Favel A."/>
            <person name="Norest M."/>
            <person name="Lesage-Meessen L."/>
            <person name="Balint B."/>
            <person name="Merenyi Z."/>
            <person name="de Eugenio L."/>
            <person name="Morin E."/>
            <person name="Martinez A.T."/>
            <person name="Baldrian P."/>
            <person name="Stursova M."/>
            <person name="Martinez M.J."/>
            <person name="Novotny C."/>
            <person name="Magnuson J.K."/>
            <person name="Spatafora J.W."/>
            <person name="Maurice S."/>
            <person name="Pangilinan J."/>
            <person name="Andreopoulos W."/>
            <person name="LaButti K."/>
            <person name="Hundley H."/>
            <person name="Na H."/>
            <person name="Kuo A."/>
            <person name="Barry K."/>
            <person name="Lipzen A."/>
            <person name="Henrissat B."/>
            <person name="Riley R."/>
            <person name="Ahrendt S."/>
            <person name="Nagy L.G."/>
            <person name="Grigoriev I.V."/>
            <person name="Martin F."/>
            <person name="Rosso M.N."/>
        </authorList>
    </citation>
    <scope>NUCLEOTIDE SEQUENCE</scope>
    <source>
        <strain evidence="1">CBS 384.51</strain>
    </source>
</reference>
<dbReference type="Proteomes" id="UP001055072">
    <property type="component" value="Unassembled WGS sequence"/>
</dbReference>
<gene>
    <name evidence="1" type="ORF">BDY19DRAFT_884823</name>
</gene>
<protein>
    <submittedName>
        <fullName evidence="1">Transcription factor/nuclear export subunit protein 2-domain-containing protein</fullName>
    </submittedName>
</protein>
<sequence>MDVVESVRSSLNRWESGGEAECRSLLATPHSNPADQASNDLLSTVYHTLITSTLLSWQPENTFSFNVLADFIQSVLGNLPSPSTTKSSSAIAFSELLIDLLWAVDVELDDIHADSNATLGNADKVNAVAGEGIDQVAAVTRVARVKQNAEADKQTLARLIQKLVTVGVLDANVCRERLELPLLHASGLIVDEQAFSKKEIRMRTGLFYKQNKFNLLREQSEGYSKLTAELTSSIGPAHSAVDGYPMESLSAIEARARPAWERVVGLIGYFDLDPNRALDIILDVFSVHLATHYSFFLSLLSFSPWAGSLKYSADSMAVESSLDIYRGKDLDEVLKLAEGQAGVSLDPPPPAAMGANKSRVLAQVLGFKFAHYQGTDTTEQTPRSLYLTAALLIREGFITLEDLYPHISPSTDEIADIYEQYQASVESRIVSARVSMLAMAAPLESSGSSSRARQSTQAEQAKPNGPKEAPNQILGLLDALLSIGNLRPAIALLTKYPWMVDAFPELADLLLRILKHSISKLYETTWPSGPDKSSFSKAKARFANTGLVSAPERRVHITLMAPAPPSTSTTTYLFFYPNWTERIPMCSSTEDIVDVIEPLMSFVGIHISRDVNFLSKFLRIGRSHVSSITPVNPETKKPIITTDLEHPTRQFWYKVLRQYLLPALPLVRGNAVCAVEVWNILRQYDVTLRWRLYGELKASAYKSHAELRVRAIQADRESKGILRRLSMQTIDSLAGAVAKLAHSDPCLLFTNAVTQIMAYQNMANCILQALNYVTVMGFDVLLYIVLEALANPKKDRVKDDGVNTSDWLQNLASFTGQLYRRYSADLTPMIRYIVHQLQNGQTSELVVLQEVIRHMTGISPLPNMTDSQVIAMAGGPYLRIEAISSVARGARLEPGDMTLKGPQRLGRALTESQLARPLLIQVAQQRQKCVYQPPTPNAPLKSLASLYDTCHGVLLQYIELLVSPTVVPLADYASKILPPLVELHRVYGIPAPICMHMIRPILSSKLLEAALTANNKERIASEEAEKRLKAALTAKRDPSTTTPRVGSPVVGDTVTLGEHSQGSAPLQGEDVVMNGTETSQPTALQNPWQPELYERFDEIKSIAPPSAMEIIGPGFYLTFWQMSTYDIAPPLAKYEEETANLRALSRQEDSKYISADRSSDRTKRLSASQHRSKRDRYNSFANLLAQESKDQVTAMGYTKKRMAKEKQHWFVHNPKGATLAAALVEHCFHPRALISPMDADFCSQIIKVMHSLGTPGFSTLNTYDKLLSDHIKTVIFSCTEYEAQNYGRFLLGILTDLYKWHQDEQLFSSDNRSKGTRVSVLPGFMYRFSNKTVVAAEDLVVWPTFRTLVRKWHRKLLKCVIDGIETGEYMHVYNSLVVLKEVLPIFPCAAVLDSAGSTIQHTVDRFLEKEKRGDLRIFGNSYAAGLKKRESFWAPPTKSKVRIIWPECYAPY</sequence>
<comment type="caution">
    <text evidence="1">The sequence shown here is derived from an EMBL/GenBank/DDBJ whole genome shotgun (WGS) entry which is preliminary data.</text>
</comment>
<proteinExistence type="predicted"/>
<keyword evidence="2" id="KW-1185">Reference proteome</keyword>
<evidence type="ECO:0000313" key="2">
    <source>
        <dbReference type="Proteomes" id="UP001055072"/>
    </source>
</evidence>
<dbReference type="EMBL" id="MU274904">
    <property type="protein sequence ID" value="KAI0091900.1"/>
    <property type="molecule type" value="Genomic_DNA"/>
</dbReference>